<accession>A0A4Z0YCI7</accession>
<dbReference type="SUPFAM" id="SSF55961">
    <property type="entry name" value="Bet v1-like"/>
    <property type="match status" value="1"/>
</dbReference>
<evidence type="ECO:0008006" key="3">
    <source>
        <dbReference type="Google" id="ProtNLM"/>
    </source>
</evidence>
<dbReference type="Pfam" id="PF10604">
    <property type="entry name" value="Polyketide_cyc2"/>
    <property type="match status" value="1"/>
</dbReference>
<organism evidence="1 2">
    <name type="scientific">Xylaria hypoxylon</name>
    <dbReference type="NCBI Taxonomy" id="37992"/>
    <lineage>
        <taxon>Eukaryota</taxon>
        <taxon>Fungi</taxon>
        <taxon>Dikarya</taxon>
        <taxon>Ascomycota</taxon>
        <taxon>Pezizomycotina</taxon>
        <taxon>Sordariomycetes</taxon>
        <taxon>Xylariomycetidae</taxon>
        <taxon>Xylariales</taxon>
        <taxon>Xylariaceae</taxon>
        <taxon>Xylaria</taxon>
    </lineage>
</organism>
<dbReference type="AlphaFoldDB" id="A0A4Z0YCI7"/>
<dbReference type="OrthoDB" id="10255646at2759"/>
<proteinExistence type="predicted"/>
<dbReference type="Gene3D" id="3.30.530.20">
    <property type="match status" value="1"/>
</dbReference>
<dbReference type="InterPro" id="IPR023393">
    <property type="entry name" value="START-like_dom_sf"/>
</dbReference>
<evidence type="ECO:0000313" key="1">
    <source>
        <dbReference type="EMBL" id="TGJ77145.1"/>
    </source>
</evidence>
<name>A0A4Z0YCI7_9PEZI</name>
<dbReference type="EMBL" id="SKBN01000471">
    <property type="protein sequence ID" value="TGJ77145.1"/>
    <property type="molecule type" value="Genomic_DNA"/>
</dbReference>
<dbReference type="Proteomes" id="UP000297716">
    <property type="component" value="Unassembled WGS sequence"/>
</dbReference>
<reference evidence="1 2" key="1">
    <citation type="submission" date="2019-03" db="EMBL/GenBank/DDBJ databases">
        <title>Draft genome sequence of Xylaria hypoxylon DSM 108379, a ubiquitous saprotrophic-parasitic fungi on hardwood.</title>
        <authorList>
            <person name="Buettner E."/>
            <person name="Leonhardt S."/>
            <person name="Gebauer A.M."/>
            <person name="Liers C."/>
            <person name="Hofrichter M."/>
            <person name="Kellner H."/>
        </authorList>
    </citation>
    <scope>NUCLEOTIDE SEQUENCE [LARGE SCALE GENOMIC DNA]</scope>
    <source>
        <strain evidence="1 2">DSM 108379</strain>
    </source>
</reference>
<evidence type="ECO:0000313" key="2">
    <source>
        <dbReference type="Proteomes" id="UP000297716"/>
    </source>
</evidence>
<keyword evidence="2" id="KW-1185">Reference proteome</keyword>
<dbReference type="InterPro" id="IPR019587">
    <property type="entry name" value="Polyketide_cyclase/dehydratase"/>
</dbReference>
<dbReference type="PANTHER" id="PTHR39332">
    <property type="entry name" value="BLL4707 PROTEIN"/>
    <property type="match status" value="1"/>
</dbReference>
<sequence>MSIPTSTSVVESAVIKAPLSQVWHHIKLQNFSNFWSALTSSEFVKGTNDEADVVHWTFKDGTELDVKQEEHSVRHTPYAIRHPPLPITWKLTKSQTINHYITYSIITAKPNLTYSSVLSTIRCYAVTSGELEGSTYIQWSGNFSSDADAGVIEDAKFKRRDALADLAKVATKN</sequence>
<dbReference type="PANTHER" id="PTHR39332:SF7">
    <property type="entry name" value="SRPBCC FAMILY PROTEIN"/>
    <property type="match status" value="1"/>
</dbReference>
<comment type="caution">
    <text evidence="1">The sequence shown here is derived from an EMBL/GenBank/DDBJ whole genome shotgun (WGS) entry which is preliminary data.</text>
</comment>
<gene>
    <name evidence="1" type="ORF">E0Z10_g10734</name>
</gene>
<protein>
    <recommendedName>
        <fullName evidence="3">Bet v1-like protein</fullName>
    </recommendedName>
</protein>